<evidence type="ECO:0008006" key="3">
    <source>
        <dbReference type="Google" id="ProtNLM"/>
    </source>
</evidence>
<dbReference type="AlphaFoldDB" id="A0A023BQU7"/>
<name>A0A023BQU7_9FLAO</name>
<dbReference type="InterPro" id="IPR018644">
    <property type="entry name" value="DUF2071"/>
</dbReference>
<keyword evidence="2" id="KW-1185">Reference proteome</keyword>
<proteinExistence type="predicted"/>
<dbReference type="EMBL" id="AQRA01000008">
    <property type="protein sequence ID" value="EZH72371.1"/>
    <property type="molecule type" value="Genomic_DNA"/>
</dbReference>
<reference evidence="1 2" key="1">
    <citation type="submission" date="2014-04" db="EMBL/GenBank/DDBJ databases">
        <title>Aquimarina sp. 22II-S11-z7 Genome Sequencing.</title>
        <authorList>
            <person name="Lai Q."/>
        </authorList>
    </citation>
    <scope>NUCLEOTIDE SEQUENCE [LARGE SCALE GENOMIC DNA]</scope>
    <source>
        <strain evidence="1 2">22II-S11-z7</strain>
    </source>
</reference>
<dbReference type="OrthoDB" id="1421826at2"/>
<gene>
    <name evidence="1" type="ORF">ATO12_23250</name>
</gene>
<dbReference type="Pfam" id="PF09844">
    <property type="entry name" value="DUF2071"/>
    <property type="match status" value="1"/>
</dbReference>
<dbReference type="InterPro" id="IPR023375">
    <property type="entry name" value="ADC_dom_sf"/>
</dbReference>
<dbReference type="STRING" id="1317122.ATO12_23250"/>
<dbReference type="PANTHER" id="PTHR39186:SF1">
    <property type="entry name" value="DUF2071 DOMAIN-CONTAINING PROTEIN"/>
    <property type="match status" value="1"/>
</dbReference>
<protein>
    <recommendedName>
        <fullName evidence="3">DUF2071 domain-containing protein</fullName>
    </recommendedName>
</protein>
<dbReference type="eggNOG" id="COG3361">
    <property type="taxonomic scope" value="Bacteria"/>
</dbReference>
<dbReference type="SUPFAM" id="SSF160104">
    <property type="entry name" value="Acetoacetate decarboxylase-like"/>
    <property type="match status" value="1"/>
</dbReference>
<organism evidence="1 2">
    <name type="scientific">Aquimarina atlantica</name>
    <dbReference type="NCBI Taxonomy" id="1317122"/>
    <lineage>
        <taxon>Bacteria</taxon>
        <taxon>Pseudomonadati</taxon>
        <taxon>Bacteroidota</taxon>
        <taxon>Flavobacteriia</taxon>
        <taxon>Flavobacteriales</taxon>
        <taxon>Flavobacteriaceae</taxon>
        <taxon>Aquimarina</taxon>
    </lineage>
</organism>
<evidence type="ECO:0000313" key="2">
    <source>
        <dbReference type="Proteomes" id="UP000023541"/>
    </source>
</evidence>
<dbReference type="RefSeq" id="WP_034244862.1">
    <property type="nucleotide sequence ID" value="NZ_AQRA01000008.1"/>
</dbReference>
<dbReference type="PANTHER" id="PTHR39186">
    <property type="entry name" value="DUF2071 FAMILY PROTEIN"/>
    <property type="match status" value="1"/>
</dbReference>
<evidence type="ECO:0000313" key="1">
    <source>
        <dbReference type="EMBL" id="EZH72371.1"/>
    </source>
</evidence>
<accession>A0A023BQU7</accession>
<sequence length="244" mass="28937">MSIKELLNTTDHRPWKIPDKNWKFYQEWNNAIFLHWQVEVSELQKFVPRELEIDLFEGKPWVSLVAFTMEKIRPKNLPAFPPISNFDEINIRTYVKSNTKTGVYFLSIEGGTSLSCKIAKAISQLPYRYSKIKRSKHQYQSTNAKFNDELDIRFSVKEEITDKSTLDTWLTERYALFQDTERSINEFEIHHIEWPIQNIELTHLNVNYTRFDSLIQGKPDKIQYSKGVHVIAWGKNKKERILPL</sequence>
<comment type="caution">
    <text evidence="1">The sequence shown here is derived from an EMBL/GenBank/DDBJ whole genome shotgun (WGS) entry which is preliminary data.</text>
</comment>
<dbReference type="Proteomes" id="UP000023541">
    <property type="component" value="Unassembled WGS sequence"/>
</dbReference>